<reference evidence="1" key="1">
    <citation type="submission" date="2021-02" db="EMBL/GenBank/DDBJ databases">
        <authorList>
            <person name="Dougan E. K."/>
            <person name="Rhodes N."/>
            <person name="Thang M."/>
            <person name="Chan C."/>
        </authorList>
    </citation>
    <scope>NUCLEOTIDE SEQUENCE</scope>
</reference>
<sequence>MPLILGRGIVAEQHGVTMPMLSWGTDFLEVVWSSRGLFMNRAALQQMAKVASAWTHVVGSATRLTRLFLPQLPVLMSGLVYTFAGDSQMQGLVEFAFAAALRSHEQTLRVRYMPEPTERFLEGELLLERFAFRMAAATFSWSYQDWRKAGVRKPYRTSQRTRRLRQHLHRKRLRQGKTGLRASCLQREASKASCAGMFPQCILVMHPVDSSALMRDMQRIVPRTSCLAATNLRVADGVPVVHARGLLATVRHGQVATLGGRGSARPPRRADAWPHLSLFLAVLGSDTCTM</sequence>
<name>A0A812IY44_SYMPI</name>
<accession>A0A812IY44</accession>
<comment type="caution">
    <text evidence="1">The sequence shown here is derived from an EMBL/GenBank/DDBJ whole genome shotgun (WGS) entry which is preliminary data.</text>
</comment>
<gene>
    <name evidence="1" type="ORF">SPIL2461_LOCUS1553</name>
</gene>
<dbReference type="EMBL" id="CAJNIZ010001525">
    <property type="protein sequence ID" value="CAE7193026.1"/>
    <property type="molecule type" value="Genomic_DNA"/>
</dbReference>
<organism evidence="1 2">
    <name type="scientific">Symbiodinium pilosum</name>
    <name type="common">Dinoflagellate</name>
    <dbReference type="NCBI Taxonomy" id="2952"/>
    <lineage>
        <taxon>Eukaryota</taxon>
        <taxon>Sar</taxon>
        <taxon>Alveolata</taxon>
        <taxon>Dinophyceae</taxon>
        <taxon>Suessiales</taxon>
        <taxon>Symbiodiniaceae</taxon>
        <taxon>Symbiodinium</taxon>
    </lineage>
</organism>
<protein>
    <submittedName>
        <fullName evidence="1">Uncharacterized protein</fullName>
    </submittedName>
</protein>
<proteinExistence type="predicted"/>
<evidence type="ECO:0000313" key="2">
    <source>
        <dbReference type="Proteomes" id="UP000649617"/>
    </source>
</evidence>
<dbReference type="AlphaFoldDB" id="A0A812IY44"/>
<dbReference type="Proteomes" id="UP000649617">
    <property type="component" value="Unassembled WGS sequence"/>
</dbReference>
<evidence type="ECO:0000313" key="1">
    <source>
        <dbReference type="EMBL" id="CAE7193026.1"/>
    </source>
</evidence>
<keyword evidence="2" id="KW-1185">Reference proteome</keyword>